<keyword evidence="1 3" id="KW-0597">Phosphoprotein</keyword>
<dbReference type="GO" id="GO:0003677">
    <property type="term" value="F:DNA binding"/>
    <property type="evidence" value="ECO:0007669"/>
    <property type="project" value="UniProtKB-KW"/>
</dbReference>
<dbReference type="PROSITE" id="PS50043">
    <property type="entry name" value="HTH_LUXR_2"/>
    <property type="match status" value="1"/>
</dbReference>
<dbReference type="CDD" id="cd17535">
    <property type="entry name" value="REC_NarL-like"/>
    <property type="match status" value="1"/>
</dbReference>
<dbReference type="InterPro" id="IPR011006">
    <property type="entry name" value="CheY-like_superfamily"/>
</dbReference>
<organism evidence="6 7">
    <name type="scientific">Vreelandella salicampi</name>
    <dbReference type="NCBI Taxonomy" id="1449798"/>
    <lineage>
        <taxon>Bacteria</taxon>
        <taxon>Pseudomonadati</taxon>
        <taxon>Pseudomonadota</taxon>
        <taxon>Gammaproteobacteria</taxon>
        <taxon>Oceanospirillales</taxon>
        <taxon>Halomonadaceae</taxon>
        <taxon>Vreelandella</taxon>
    </lineage>
</organism>
<dbReference type="AlphaFoldDB" id="A0A7Z0RTW0"/>
<dbReference type="PROSITE" id="PS50110">
    <property type="entry name" value="RESPONSE_REGULATORY"/>
    <property type="match status" value="1"/>
</dbReference>
<dbReference type="SMART" id="SM00421">
    <property type="entry name" value="HTH_LUXR"/>
    <property type="match status" value="1"/>
</dbReference>
<dbReference type="PANTHER" id="PTHR45566:SF1">
    <property type="entry name" value="HTH-TYPE TRANSCRIPTIONAL REGULATOR YHJB-RELATED"/>
    <property type="match status" value="1"/>
</dbReference>
<comment type="caution">
    <text evidence="6">The sequence shown here is derived from an EMBL/GenBank/DDBJ whole genome shotgun (WGS) entry which is preliminary data.</text>
</comment>
<dbReference type="EMBL" id="JACCDF010000002">
    <property type="protein sequence ID" value="NYS60051.1"/>
    <property type="molecule type" value="Genomic_DNA"/>
</dbReference>
<reference evidence="6 7" key="1">
    <citation type="journal article" date="2015" name="Int. J. Syst. Evol. Microbiol.">
        <title>Halomonas salicampi sp. nov., a halotolerant and alkalitolerant bacterium isolated from a saltern soil.</title>
        <authorList>
            <person name="Lee J.C."/>
            <person name="Kim Y.S."/>
            <person name="Yun B.S."/>
            <person name="Whang K.S."/>
        </authorList>
    </citation>
    <scope>NUCLEOTIDE SEQUENCE [LARGE SCALE GENOMIC DNA]</scope>
    <source>
        <strain evidence="6 7">BH103</strain>
    </source>
</reference>
<gene>
    <name evidence="6" type="ORF">HZS81_04655</name>
</gene>
<evidence type="ECO:0000259" key="4">
    <source>
        <dbReference type="PROSITE" id="PS50043"/>
    </source>
</evidence>
<feature type="modified residue" description="4-aspartylphosphate" evidence="3">
    <location>
        <position position="55"/>
    </location>
</feature>
<evidence type="ECO:0000259" key="5">
    <source>
        <dbReference type="PROSITE" id="PS50110"/>
    </source>
</evidence>
<feature type="domain" description="Response regulatory" evidence="5">
    <location>
        <begin position="3"/>
        <end position="120"/>
    </location>
</feature>
<evidence type="ECO:0000256" key="1">
    <source>
        <dbReference type="ARBA" id="ARBA00022553"/>
    </source>
</evidence>
<dbReference type="PRINTS" id="PR00038">
    <property type="entry name" value="HTHLUXR"/>
</dbReference>
<dbReference type="Proteomes" id="UP000586119">
    <property type="component" value="Unassembled WGS sequence"/>
</dbReference>
<dbReference type="PROSITE" id="PS00622">
    <property type="entry name" value="HTH_LUXR_1"/>
    <property type="match status" value="1"/>
</dbReference>
<protein>
    <submittedName>
        <fullName evidence="6">Response regulator transcription factor</fullName>
    </submittedName>
</protein>
<dbReference type="SMART" id="SM00448">
    <property type="entry name" value="REC"/>
    <property type="match status" value="1"/>
</dbReference>
<dbReference type="PANTHER" id="PTHR45566">
    <property type="entry name" value="HTH-TYPE TRANSCRIPTIONAL REGULATOR YHJB-RELATED"/>
    <property type="match status" value="1"/>
</dbReference>
<sequence length="236" mass="25633">MYTLMVADDHPLFRDAISAVITTGLPGSTLLEAASLSQTLVLAEENQELDLLLLDLGLPDAEGLSGLETLRQRFPGLAVAIVSAQQERRLVLDAITLGAVGYIPKSTPRQELLAAIDQILAGQVYLPPDIMRQPPETPSEPAVTSPDTQLRQRLTYLTAKQLDVLSCMTTGISNKLIARELNIAETTVKTHVSAILRKLDAASRVQAIVMAAEADLNGYIRQRRQDEGSRQNPGEE</sequence>
<dbReference type="Pfam" id="PF00196">
    <property type="entry name" value="GerE"/>
    <property type="match status" value="1"/>
</dbReference>
<dbReference type="SUPFAM" id="SSF46894">
    <property type="entry name" value="C-terminal effector domain of the bipartite response regulators"/>
    <property type="match status" value="1"/>
</dbReference>
<name>A0A7Z0RTW0_9GAMM</name>
<proteinExistence type="predicted"/>
<dbReference type="CDD" id="cd06170">
    <property type="entry name" value="LuxR_C_like"/>
    <property type="match status" value="1"/>
</dbReference>
<dbReference type="Pfam" id="PF00072">
    <property type="entry name" value="Response_reg"/>
    <property type="match status" value="1"/>
</dbReference>
<keyword evidence="7" id="KW-1185">Reference proteome</keyword>
<evidence type="ECO:0000313" key="7">
    <source>
        <dbReference type="Proteomes" id="UP000586119"/>
    </source>
</evidence>
<accession>A0A7Z0RTW0</accession>
<keyword evidence="2" id="KW-0238">DNA-binding</keyword>
<evidence type="ECO:0000256" key="3">
    <source>
        <dbReference type="PROSITE-ProRule" id="PRU00169"/>
    </source>
</evidence>
<evidence type="ECO:0000256" key="2">
    <source>
        <dbReference type="ARBA" id="ARBA00023125"/>
    </source>
</evidence>
<evidence type="ECO:0000313" key="6">
    <source>
        <dbReference type="EMBL" id="NYS60051.1"/>
    </source>
</evidence>
<dbReference type="GO" id="GO:0000160">
    <property type="term" value="P:phosphorelay signal transduction system"/>
    <property type="evidence" value="ECO:0007669"/>
    <property type="project" value="InterPro"/>
</dbReference>
<dbReference type="InterPro" id="IPR051015">
    <property type="entry name" value="EvgA-like"/>
</dbReference>
<dbReference type="Gene3D" id="3.40.50.2300">
    <property type="match status" value="1"/>
</dbReference>
<dbReference type="SUPFAM" id="SSF52172">
    <property type="entry name" value="CheY-like"/>
    <property type="match status" value="1"/>
</dbReference>
<dbReference type="InterPro" id="IPR016032">
    <property type="entry name" value="Sig_transdc_resp-reg_C-effctor"/>
</dbReference>
<dbReference type="InterPro" id="IPR000792">
    <property type="entry name" value="Tscrpt_reg_LuxR_C"/>
</dbReference>
<feature type="domain" description="HTH luxR-type" evidence="4">
    <location>
        <begin position="150"/>
        <end position="215"/>
    </location>
</feature>
<dbReference type="RefSeq" id="WP_179929367.1">
    <property type="nucleotide sequence ID" value="NZ_JACCDF010000002.1"/>
</dbReference>
<dbReference type="GO" id="GO:0006355">
    <property type="term" value="P:regulation of DNA-templated transcription"/>
    <property type="evidence" value="ECO:0007669"/>
    <property type="project" value="InterPro"/>
</dbReference>
<dbReference type="InterPro" id="IPR001789">
    <property type="entry name" value="Sig_transdc_resp-reg_receiver"/>
</dbReference>
<dbReference type="InterPro" id="IPR058245">
    <property type="entry name" value="NreC/VraR/RcsB-like_REC"/>
</dbReference>